<evidence type="ECO:0008006" key="4">
    <source>
        <dbReference type="Google" id="ProtNLM"/>
    </source>
</evidence>
<organism evidence="2 3">
    <name type="scientific">Paenibacillus thailandensis</name>
    <dbReference type="NCBI Taxonomy" id="393250"/>
    <lineage>
        <taxon>Bacteria</taxon>
        <taxon>Bacillati</taxon>
        <taxon>Bacillota</taxon>
        <taxon>Bacilli</taxon>
        <taxon>Bacillales</taxon>
        <taxon>Paenibacillaceae</taxon>
        <taxon>Paenibacillus</taxon>
    </lineage>
</organism>
<feature type="transmembrane region" description="Helical" evidence="1">
    <location>
        <begin position="31"/>
        <end position="48"/>
    </location>
</feature>
<dbReference type="EMBL" id="JBHUMY010000012">
    <property type="protein sequence ID" value="MFD2661023.1"/>
    <property type="molecule type" value="Genomic_DNA"/>
</dbReference>
<feature type="transmembrane region" description="Helical" evidence="1">
    <location>
        <begin position="60"/>
        <end position="81"/>
    </location>
</feature>
<dbReference type="RefSeq" id="WP_379273292.1">
    <property type="nucleotide sequence ID" value="NZ_JBHUGT010000002.1"/>
</dbReference>
<proteinExistence type="predicted"/>
<reference evidence="3" key="1">
    <citation type="journal article" date="2019" name="Int. J. Syst. Evol. Microbiol.">
        <title>The Global Catalogue of Microorganisms (GCM) 10K type strain sequencing project: providing services to taxonomists for standard genome sequencing and annotation.</title>
        <authorList>
            <consortium name="The Broad Institute Genomics Platform"/>
            <consortium name="The Broad Institute Genome Sequencing Center for Infectious Disease"/>
            <person name="Wu L."/>
            <person name="Ma J."/>
        </authorList>
    </citation>
    <scope>NUCLEOTIDE SEQUENCE [LARGE SCALE GENOMIC DNA]</scope>
    <source>
        <strain evidence="3">TISTR 1827</strain>
    </source>
</reference>
<evidence type="ECO:0000256" key="1">
    <source>
        <dbReference type="SAM" id="Phobius"/>
    </source>
</evidence>
<evidence type="ECO:0000313" key="2">
    <source>
        <dbReference type="EMBL" id="MFD2661023.1"/>
    </source>
</evidence>
<gene>
    <name evidence="2" type="ORF">ACFSW5_12255</name>
</gene>
<comment type="caution">
    <text evidence="2">The sequence shown here is derived from an EMBL/GenBank/DDBJ whole genome shotgun (WGS) entry which is preliminary data.</text>
</comment>
<protein>
    <recommendedName>
        <fullName evidence="4">Histidine kinase</fullName>
    </recommendedName>
</protein>
<feature type="transmembrane region" description="Helical" evidence="1">
    <location>
        <begin position="7"/>
        <end position="25"/>
    </location>
</feature>
<accession>A0ABW5QXP1</accession>
<name>A0ABW5QXP1_9BACL</name>
<evidence type="ECO:0000313" key="3">
    <source>
        <dbReference type="Proteomes" id="UP001597493"/>
    </source>
</evidence>
<keyword evidence="1" id="KW-0472">Membrane</keyword>
<keyword evidence="1" id="KW-1133">Transmembrane helix</keyword>
<sequence length="89" mass="10193">MTSKWKTALWIFLYSVAVGALLAAFSYTPGIVKYVFSLLALYLIIRFFRQYETWPVRILFIAQSIIMYLLGAVITAMIIYYQSEGVPAP</sequence>
<keyword evidence="3" id="KW-1185">Reference proteome</keyword>
<dbReference type="Proteomes" id="UP001597493">
    <property type="component" value="Unassembled WGS sequence"/>
</dbReference>
<keyword evidence="1" id="KW-0812">Transmembrane</keyword>